<evidence type="ECO:0008006" key="4">
    <source>
        <dbReference type="Google" id="ProtNLM"/>
    </source>
</evidence>
<keyword evidence="1" id="KW-0732">Signal</keyword>
<feature type="chain" id="PRO_5046219785" description="Autotransporter beta-domain protein" evidence="1">
    <location>
        <begin position="26"/>
        <end position="353"/>
    </location>
</feature>
<evidence type="ECO:0000256" key="1">
    <source>
        <dbReference type="SAM" id="SignalP"/>
    </source>
</evidence>
<dbReference type="EMBL" id="APJW01000001">
    <property type="protein sequence ID" value="EQM62821.1"/>
    <property type="molecule type" value="Genomic_DNA"/>
</dbReference>
<gene>
    <name evidence="2" type="ORF">H359_0358</name>
</gene>
<protein>
    <recommendedName>
        <fullName evidence="4">Autotransporter beta-domain protein</fullName>
    </recommendedName>
</protein>
<evidence type="ECO:0000313" key="3">
    <source>
        <dbReference type="Proteomes" id="UP000016064"/>
    </source>
</evidence>
<dbReference type="Proteomes" id="UP000016064">
    <property type="component" value="Unassembled WGS sequence"/>
</dbReference>
<keyword evidence="3" id="KW-1185">Reference proteome</keyword>
<name>A0ABN0MZQ8_9CHLA</name>
<comment type="caution">
    <text evidence="2">The sequence shown here is derived from an EMBL/GenBank/DDBJ whole genome shotgun (WGS) entry which is preliminary data.</text>
</comment>
<proteinExistence type="predicted"/>
<sequence>MWSQMKKYFALALTTLKIVSAQSFADTQYEVFPSVPEILELLKLMQVDSKEEGNFCTETFWQSAHLAQFAMRKCHLSKESLSCAPNNFSTDLYVGAFSSMQLDPSQKNTRYMCGEKESMASISYTNADRIKIGIAAGRHISLSILPKDKDTERYCCSTYNSCTFYMDLVSLDKGFFITEQATGLVGQHVSGFLSESKHIMDTLTLGASMSWYLLPSRLTGVYFLPFARFEILVSENISTASTNEHQPLIEMTTPIGATLVASYGQSLPVFATMEMCYTPTVLRQNPKSDCFVAYCENPYYLASATSPSKHYFSVLNHLQIRPFPYCFISLDYNIDLSLTTLYNSLRLNTSLRF</sequence>
<reference evidence="2 3" key="1">
    <citation type="submission" date="2013-07" db="EMBL/GenBank/DDBJ databases">
        <title>Isolation of a new Chlamydia species from the feral Sacred Ibis (Threskiornis aethiopicus): Chlamydia ibidis.</title>
        <authorList>
            <person name="Vorimore F."/>
            <person name="Hsia R.-C."/>
            <person name="Huot-Creasy H."/>
            <person name="Bastian S."/>
            <person name="Deruyter L."/>
            <person name="Passet A."/>
            <person name="Sachse K."/>
            <person name="Bavoil P."/>
            <person name="Myers G."/>
            <person name="Laroucau K."/>
        </authorList>
    </citation>
    <scope>NUCLEOTIDE SEQUENCE [LARGE SCALE GENOMIC DNA]</scope>
    <source>
        <strain evidence="2 3">10-1398/6</strain>
    </source>
</reference>
<organism evidence="2 3">
    <name type="scientific">Chlamydia ibidis 10-1398/6</name>
    <dbReference type="NCBI Taxonomy" id="1046581"/>
    <lineage>
        <taxon>Bacteria</taxon>
        <taxon>Pseudomonadati</taxon>
        <taxon>Chlamydiota</taxon>
        <taxon>Chlamydiia</taxon>
        <taxon>Chlamydiales</taxon>
        <taxon>Chlamydiaceae</taxon>
        <taxon>Chlamydia/Chlamydophila group</taxon>
        <taxon>Chlamydia</taxon>
    </lineage>
</organism>
<feature type="signal peptide" evidence="1">
    <location>
        <begin position="1"/>
        <end position="25"/>
    </location>
</feature>
<evidence type="ECO:0000313" key="2">
    <source>
        <dbReference type="EMBL" id="EQM62821.1"/>
    </source>
</evidence>
<accession>A0ABN0MZQ8</accession>